<reference evidence="1" key="2">
    <citation type="journal article" date="2021" name="PeerJ">
        <title>Extensive microbial diversity within the chicken gut microbiome revealed by metagenomics and culture.</title>
        <authorList>
            <person name="Gilroy R."/>
            <person name="Ravi A."/>
            <person name="Getino M."/>
            <person name="Pursley I."/>
            <person name="Horton D.L."/>
            <person name="Alikhan N.F."/>
            <person name="Baker D."/>
            <person name="Gharbi K."/>
            <person name="Hall N."/>
            <person name="Watson M."/>
            <person name="Adriaenssens E.M."/>
            <person name="Foster-Nyarko E."/>
            <person name="Jarju S."/>
            <person name="Secka A."/>
            <person name="Antonio M."/>
            <person name="Oren A."/>
            <person name="Chaudhuri R.R."/>
            <person name="La Ragione R."/>
            <person name="Hildebrand F."/>
            <person name="Pallen M.J."/>
        </authorList>
    </citation>
    <scope>NUCLEOTIDE SEQUENCE</scope>
    <source>
        <strain evidence="1">ChiGjej1B1-24693</strain>
    </source>
</reference>
<dbReference type="AlphaFoldDB" id="A0A9D1KLI1"/>
<organism evidence="1 2">
    <name type="scientific">Candidatus Avipropionibacterium avicola</name>
    <dbReference type="NCBI Taxonomy" id="2840701"/>
    <lineage>
        <taxon>Bacteria</taxon>
        <taxon>Bacillati</taxon>
        <taxon>Actinomycetota</taxon>
        <taxon>Actinomycetes</taxon>
        <taxon>Propionibacteriales</taxon>
        <taxon>Propionibacteriaceae</taxon>
        <taxon>Propionibacteriaceae incertae sedis</taxon>
        <taxon>Candidatus Avipropionibacterium</taxon>
    </lineage>
</organism>
<evidence type="ECO:0000313" key="2">
    <source>
        <dbReference type="Proteomes" id="UP000886842"/>
    </source>
</evidence>
<reference evidence="1" key="1">
    <citation type="submission" date="2020-10" db="EMBL/GenBank/DDBJ databases">
        <authorList>
            <person name="Gilroy R."/>
        </authorList>
    </citation>
    <scope>NUCLEOTIDE SEQUENCE</scope>
    <source>
        <strain evidence="1">ChiGjej1B1-24693</strain>
    </source>
</reference>
<proteinExistence type="predicted"/>
<sequence>MTSRQEGIRREDEGTTDVEGFIAPSIGLVEHALYFTTAPDVLVKTRGIIDDHRLELPGAVVVWDETVGRRKGSKAVPGSWWATAGSVTMTVVFASESITSESPLDTAVDAVLRAIAAFSPSTPAVHAGDGRLTLDDKVLGQLGHESYQGTEVFVIRLNAATDFSKATSTVREASTRLIDHIDESSLPLGSASTLPNSLSQAIMRELPRGFSPA</sequence>
<evidence type="ECO:0000313" key="1">
    <source>
        <dbReference type="EMBL" id="HIT75274.1"/>
    </source>
</evidence>
<comment type="caution">
    <text evidence="1">The sequence shown here is derived from an EMBL/GenBank/DDBJ whole genome shotgun (WGS) entry which is preliminary data.</text>
</comment>
<gene>
    <name evidence="1" type="ORF">IAA98_06800</name>
</gene>
<dbReference type="EMBL" id="DVLP01000208">
    <property type="protein sequence ID" value="HIT75274.1"/>
    <property type="molecule type" value="Genomic_DNA"/>
</dbReference>
<accession>A0A9D1KLI1</accession>
<protein>
    <submittedName>
        <fullName evidence="1">Uncharacterized protein</fullName>
    </submittedName>
</protein>
<dbReference type="Proteomes" id="UP000886842">
    <property type="component" value="Unassembled WGS sequence"/>
</dbReference>
<name>A0A9D1KLI1_9ACTN</name>